<protein>
    <submittedName>
        <fullName evidence="1">Uncharacterized protein</fullName>
    </submittedName>
</protein>
<evidence type="ECO:0000313" key="1">
    <source>
        <dbReference type="EMBL" id="GBP93510.1"/>
    </source>
</evidence>
<dbReference type="AlphaFoldDB" id="A0A4C1ZZT1"/>
<name>A0A4C1ZZT1_EUMVA</name>
<dbReference type="EMBL" id="BGZK01002387">
    <property type="protein sequence ID" value="GBP93510.1"/>
    <property type="molecule type" value="Genomic_DNA"/>
</dbReference>
<keyword evidence="2" id="KW-1185">Reference proteome</keyword>
<dbReference type="Proteomes" id="UP000299102">
    <property type="component" value="Unassembled WGS sequence"/>
</dbReference>
<accession>A0A4C1ZZT1</accession>
<sequence length="141" mass="15917">MPAASSFHQSTAKSTFFVRFYYGFVIKLTRRTQMQLVEYPHVFLLNIRRRCCALSATARLLQLLQRCLSSPLRCQIFSVVLTSSLGTVQVSQQPVEMLDTQHAVEGGFETVLVSHQLVLDIQRSVDVELGTVQVSQQPVRC</sequence>
<gene>
    <name evidence="1" type="ORF">EVAR_98262_1</name>
</gene>
<comment type="caution">
    <text evidence="1">The sequence shown here is derived from an EMBL/GenBank/DDBJ whole genome shotgun (WGS) entry which is preliminary data.</text>
</comment>
<proteinExistence type="predicted"/>
<organism evidence="1 2">
    <name type="scientific">Eumeta variegata</name>
    <name type="common">Bagworm moth</name>
    <name type="synonym">Eumeta japonica</name>
    <dbReference type="NCBI Taxonomy" id="151549"/>
    <lineage>
        <taxon>Eukaryota</taxon>
        <taxon>Metazoa</taxon>
        <taxon>Ecdysozoa</taxon>
        <taxon>Arthropoda</taxon>
        <taxon>Hexapoda</taxon>
        <taxon>Insecta</taxon>
        <taxon>Pterygota</taxon>
        <taxon>Neoptera</taxon>
        <taxon>Endopterygota</taxon>
        <taxon>Lepidoptera</taxon>
        <taxon>Glossata</taxon>
        <taxon>Ditrysia</taxon>
        <taxon>Tineoidea</taxon>
        <taxon>Psychidae</taxon>
        <taxon>Oiketicinae</taxon>
        <taxon>Eumeta</taxon>
    </lineage>
</organism>
<evidence type="ECO:0000313" key="2">
    <source>
        <dbReference type="Proteomes" id="UP000299102"/>
    </source>
</evidence>
<reference evidence="1 2" key="1">
    <citation type="journal article" date="2019" name="Commun. Biol.">
        <title>The bagworm genome reveals a unique fibroin gene that provides high tensile strength.</title>
        <authorList>
            <person name="Kono N."/>
            <person name="Nakamura H."/>
            <person name="Ohtoshi R."/>
            <person name="Tomita M."/>
            <person name="Numata K."/>
            <person name="Arakawa K."/>
        </authorList>
    </citation>
    <scope>NUCLEOTIDE SEQUENCE [LARGE SCALE GENOMIC DNA]</scope>
</reference>